<feature type="domain" description="AMP-dependent synthetase/ligase" evidence="10">
    <location>
        <begin position="95"/>
        <end position="299"/>
    </location>
</feature>
<dbReference type="GO" id="GO:0000166">
    <property type="term" value="F:nucleotide binding"/>
    <property type="evidence" value="ECO:0007669"/>
    <property type="project" value="UniProtKB-KW"/>
</dbReference>
<dbReference type="Gene3D" id="3.40.50.12780">
    <property type="entry name" value="N-terminal domain of ligase-like"/>
    <property type="match status" value="1"/>
</dbReference>
<organism evidence="12 13">
    <name type="scientific">Undibacterium pigrum</name>
    <dbReference type="NCBI Taxonomy" id="401470"/>
    <lineage>
        <taxon>Bacteria</taxon>
        <taxon>Pseudomonadati</taxon>
        <taxon>Pseudomonadota</taxon>
        <taxon>Betaproteobacteria</taxon>
        <taxon>Burkholderiales</taxon>
        <taxon>Oxalobacteraceae</taxon>
        <taxon>Undibacterium</taxon>
    </lineage>
</organism>
<proteinExistence type="inferred from homology"/>
<evidence type="ECO:0000256" key="9">
    <source>
        <dbReference type="PIRNR" id="PIRNR006444"/>
    </source>
</evidence>
<evidence type="ECO:0000313" key="12">
    <source>
        <dbReference type="EMBL" id="PXX46450.1"/>
    </source>
</evidence>
<comment type="subunit">
    <text evidence="1">Monomer.</text>
</comment>
<dbReference type="SUPFAM" id="SSF56801">
    <property type="entry name" value="Acetyl-CoA synthetase-like"/>
    <property type="match status" value="1"/>
</dbReference>
<evidence type="ECO:0000256" key="7">
    <source>
        <dbReference type="ARBA" id="ARBA00068695"/>
    </source>
</evidence>
<keyword evidence="13" id="KW-1185">Reference proteome</keyword>
<dbReference type="Proteomes" id="UP000247792">
    <property type="component" value="Unassembled WGS sequence"/>
</dbReference>
<dbReference type="InterPro" id="IPR028154">
    <property type="entry name" value="AMP-dep_Lig_C"/>
</dbReference>
<evidence type="ECO:0000313" key="13">
    <source>
        <dbReference type="Proteomes" id="UP000247792"/>
    </source>
</evidence>
<evidence type="ECO:0000259" key="10">
    <source>
        <dbReference type="Pfam" id="PF00501"/>
    </source>
</evidence>
<evidence type="ECO:0000256" key="4">
    <source>
        <dbReference type="ARBA" id="ARBA00060591"/>
    </source>
</evidence>
<dbReference type="InterPro" id="IPR042099">
    <property type="entry name" value="ANL_N_sf"/>
</dbReference>
<dbReference type="FunFam" id="3.40.50.12780:FF:000016">
    <property type="entry name" value="Phenylacetate-coenzyme A ligase"/>
    <property type="match status" value="1"/>
</dbReference>
<evidence type="ECO:0000256" key="2">
    <source>
        <dbReference type="ARBA" id="ARBA00022598"/>
    </source>
</evidence>
<evidence type="ECO:0000256" key="3">
    <source>
        <dbReference type="ARBA" id="ARBA00022741"/>
    </source>
</evidence>
<comment type="similarity">
    <text evidence="5 9">Belongs to the phenylacetyl-CoA ligase family.</text>
</comment>
<dbReference type="OrthoDB" id="580775at2"/>
<comment type="pathway">
    <text evidence="4 9">Aromatic compound metabolism; phenylacetate degradation.</text>
</comment>
<dbReference type="InterPro" id="IPR049623">
    <property type="entry name" value="PA_CoA_lig_proteobact_actino"/>
</dbReference>
<feature type="domain" description="AMP-dependent ligase C-terminal" evidence="11">
    <location>
        <begin position="345"/>
        <end position="443"/>
    </location>
</feature>
<dbReference type="InterPro" id="IPR051414">
    <property type="entry name" value="Adenylate-forming_Reductase"/>
</dbReference>
<dbReference type="InterPro" id="IPR000873">
    <property type="entry name" value="AMP-dep_synth/lig_dom"/>
</dbReference>
<dbReference type="Gene3D" id="3.30.300.30">
    <property type="match status" value="1"/>
</dbReference>
<dbReference type="GO" id="GO:0010124">
    <property type="term" value="P:phenylacetate catabolic process"/>
    <property type="evidence" value="ECO:0007669"/>
    <property type="project" value="UniProtKB-UniRule"/>
</dbReference>
<dbReference type="PIRSF" id="PIRSF006444">
    <property type="entry name" value="PaaK"/>
    <property type="match status" value="1"/>
</dbReference>
<comment type="function">
    <text evidence="9">Catalyzes the activation of phenylacetic acid (PA) to phenylacetyl-CoA (PA-CoA).</text>
</comment>
<evidence type="ECO:0000256" key="8">
    <source>
        <dbReference type="ARBA" id="ARBA00075111"/>
    </source>
</evidence>
<keyword evidence="3 9" id="KW-0547">Nucleotide-binding</keyword>
<evidence type="ECO:0000256" key="1">
    <source>
        <dbReference type="ARBA" id="ARBA00011245"/>
    </source>
</evidence>
<evidence type="ECO:0000256" key="6">
    <source>
        <dbReference type="ARBA" id="ARBA00066629"/>
    </source>
</evidence>
<name>A0A318JQ63_9BURK</name>
<dbReference type="InterPro" id="IPR045851">
    <property type="entry name" value="AMP-bd_C_sf"/>
</dbReference>
<dbReference type="InterPro" id="IPR011880">
    <property type="entry name" value="PA_CoA_ligase"/>
</dbReference>
<dbReference type="PANTHER" id="PTHR43439:SF1">
    <property type="entry name" value="PHENYLACETATE-COENZYME A LIGASE"/>
    <property type="match status" value="1"/>
</dbReference>
<gene>
    <name evidence="12" type="ORF">DFR42_10111</name>
</gene>
<dbReference type="NCBIfam" id="TIGR02155">
    <property type="entry name" value="PA_CoA_ligase"/>
    <property type="match status" value="1"/>
</dbReference>
<dbReference type="AlphaFoldDB" id="A0A318JQ63"/>
<dbReference type="PANTHER" id="PTHR43439">
    <property type="entry name" value="PHENYLACETATE-COENZYME A LIGASE"/>
    <property type="match status" value="1"/>
</dbReference>
<comment type="caution">
    <text evidence="12">The sequence shown here is derived from an EMBL/GenBank/DDBJ whole genome shotgun (WGS) entry which is preliminary data.</text>
</comment>
<dbReference type="EMBL" id="QJKB01000001">
    <property type="protein sequence ID" value="PXX46450.1"/>
    <property type="molecule type" value="Genomic_DNA"/>
</dbReference>
<dbReference type="Pfam" id="PF14535">
    <property type="entry name" value="AMP-binding_C_2"/>
    <property type="match status" value="1"/>
</dbReference>
<accession>A0A318JQ63</accession>
<comment type="catalytic activity">
    <reaction evidence="9">
        <text>2-phenylacetate + ATP + CoA = phenylacetyl-CoA + AMP + diphosphate</text>
        <dbReference type="Rhea" id="RHEA:20956"/>
        <dbReference type="ChEBI" id="CHEBI:18401"/>
        <dbReference type="ChEBI" id="CHEBI:30616"/>
        <dbReference type="ChEBI" id="CHEBI:33019"/>
        <dbReference type="ChEBI" id="CHEBI:57287"/>
        <dbReference type="ChEBI" id="CHEBI:57390"/>
        <dbReference type="ChEBI" id="CHEBI:456215"/>
        <dbReference type="EC" id="6.2.1.30"/>
    </reaction>
</comment>
<dbReference type="CDD" id="cd05913">
    <property type="entry name" value="PaaK"/>
    <property type="match status" value="1"/>
</dbReference>
<dbReference type="GO" id="GO:0047475">
    <property type="term" value="F:phenylacetate-CoA ligase activity"/>
    <property type="evidence" value="ECO:0007669"/>
    <property type="project" value="UniProtKB-EC"/>
</dbReference>
<evidence type="ECO:0000256" key="5">
    <source>
        <dbReference type="ARBA" id="ARBA00061566"/>
    </source>
</evidence>
<keyword evidence="2 9" id="KW-0436">Ligase</keyword>
<protein>
    <recommendedName>
        <fullName evidence="7 9">Phenylacetate-coenzyme A ligase</fullName>
        <ecNumber evidence="6 9">6.2.1.30</ecNumber>
    </recommendedName>
    <alternativeName>
        <fullName evidence="8 9">Phenylacetyl-CoA ligase</fullName>
    </alternativeName>
</protein>
<dbReference type="EC" id="6.2.1.30" evidence="6 9"/>
<dbReference type="Pfam" id="PF00501">
    <property type="entry name" value="AMP-binding"/>
    <property type="match status" value="1"/>
</dbReference>
<sequence length="446" mass="49410">MADNTDRKTDVKKTAGLDAIETASKDELQALQLQRLKWTLQHVYDNVPHYRASFDAAGVHPDDLKALSDLAKFPFTGKKDLRDNYPFGMFAVPREKVVRVHASSGTTGKPTVVGYTQKDIDNWADLVARSIRAAGGRAGDIVQVSYGYGLFTGGLGAHYGAERLGCTVIPMSGGQTEKQVQLIQDFQPSIIMVTPSYMLNIIEEMTRQGIDAANTSLRIGIFGAEPWTDAMRSEIETRAGIDAVDIYGLSEVMGPGVASECIESKDGPVIWEDHFYPEIINPETGEVLPDGEEGELVFTSLSKEAFPVIRYRTRDLTRLLPPTSRSMRRMGKITGRSDDMLIIRGVNLFPTQVEELILKHPQLAPQYQLVVTREGHMDKLAIVAELRPEVSGTLSEQDVKQLHQQLEHHIKTFIGVSCHVSILPANSIERTMVGKARRVVDNRKKA</sequence>
<dbReference type="UniPathway" id="UPA00930"/>
<evidence type="ECO:0000259" key="11">
    <source>
        <dbReference type="Pfam" id="PF14535"/>
    </source>
</evidence>
<reference evidence="12 13" key="1">
    <citation type="submission" date="2018-05" db="EMBL/GenBank/DDBJ databases">
        <title>Genomic Encyclopedia of Type Strains, Phase IV (KMG-IV): sequencing the most valuable type-strain genomes for metagenomic binning, comparative biology and taxonomic classification.</title>
        <authorList>
            <person name="Goeker M."/>
        </authorList>
    </citation>
    <scope>NUCLEOTIDE SEQUENCE [LARGE SCALE GENOMIC DNA]</scope>
    <source>
        <strain evidence="12 13">DSM 19792</strain>
    </source>
</reference>
<dbReference type="RefSeq" id="WP_110252935.1">
    <property type="nucleotide sequence ID" value="NZ_QJKB01000001.1"/>
</dbReference>